<keyword evidence="1" id="KW-0812">Transmembrane</keyword>
<dbReference type="Proteomes" id="UP001432027">
    <property type="component" value="Unassembled WGS sequence"/>
</dbReference>
<protein>
    <submittedName>
        <fullName evidence="2">Uncharacterized protein</fullName>
    </submittedName>
</protein>
<evidence type="ECO:0000313" key="3">
    <source>
        <dbReference type="Proteomes" id="UP001432027"/>
    </source>
</evidence>
<comment type="caution">
    <text evidence="2">The sequence shown here is derived from an EMBL/GenBank/DDBJ whole genome shotgun (WGS) entry which is preliminary data.</text>
</comment>
<dbReference type="EMBL" id="BTSX01000001">
    <property type="protein sequence ID" value="GMS80058.1"/>
    <property type="molecule type" value="Genomic_DNA"/>
</dbReference>
<evidence type="ECO:0000256" key="1">
    <source>
        <dbReference type="SAM" id="Phobius"/>
    </source>
</evidence>
<gene>
    <name evidence="2" type="ORF">PENTCL1PPCAC_2233</name>
</gene>
<keyword evidence="1" id="KW-0472">Membrane</keyword>
<evidence type="ECO:0000313" key="2">
    <source>
        <dbReference type="EMBL" id="GMS80058.1"/>
    </source>
</evidence>
<sequence>SYSGFLRQYKRRSEHSEYIEYFSILVMSAKLFILLVFVLLLSSVFIDAQYLGYYGNYYGAYSGYGLGYGRYYGYGYPYSSYAYYGKREAGFIPSPQQ</sequence>
<name>A0AAV5SAR3_9BILA</name>
<keyword evidence="3" id="KW-1185">Reference proteome</keyword>
<keyword evidence="1" id="KW-1133">Transmembrane helix</keyword>
<reference evidence="2" key="1">
    <citation type="submission" date="2023-10" db="EMBL/GenBank/DDBJ databases">
        <title>Genome assembly of Pristionchus species.</title>
        <authorList>
            <person name="Yoshida K."/>
            <person name="Sommer R.J."/>
        </authorList>
    </citation>
    <scope>NUCLEOTIDE SEQUENCE</scope>
    <source>
        <strain evidence="2">RS0144</strain>
    </source>
</reference>
<proteinExistence type="predicted"/>
<dbReference type="AlphaFoldDB" id="A0AAV5SAR3"/>
<accession>A0AAV5SAR3</accession>
<feature type="transmembrane region" description="Helical" evidence="1">
    <location>
        <begin position="21"/>
        <end position="46"/>
    </location>
</feature>
<feature type="non-terminal residue" evidence="2">
    <location>
        <position position="1"/>
    </location>
</feature>
<organism evidence="2 3">
    <name type="scientific">Pristionchus entomophagus</name>
    <dbReference type="NCBI Taxonomy" id="358040"/>
    <lineage>
        <taxon>Eukaryota</taxon>
        <taxon>Metazoa</taxon>
        <taxon>Ecdysozoa</taxon>
        <taxon>Nematoda</taxon>
        <taxon>Chromadorea</taxon>
        <taxon>Rhabditida</taxon>
        <taxon>Rhabditina</taxon>
        <taxon>Diplogasteromorpha</taxon>
        <taxon>Diplogasteroidea</taxon>
        <taxon>Neodiplogasteridae</taxon>
        <taxon>Pristionchus</taxon>
    </lineage>
</organism>